<keyword evidence="2" id="KW-1185">Reference proteome</keyword>
<dbReference type="EMBL" id="AP024483">
    <property type="protein sequence ID" value="BCS83619.1"/>
    <property type="molecule type" value="Genomic_DNA"/>
</dbReference>
<evidence type="ECO:0008006" key="3">
    <source>
        <dbReference type="Google" id="ProtNLM"/>
    </source>
</evidence>
<accession>A0ABM7NU11</accession>
<reference evidence="1 2" key="1">
    <citation type="submission" date="2021-02" db="EMBL/GenBank/DDBJ databases">
        <title>Cotonvirus japonicus, which uses Golgi apparatus of host cells for its virion factory, phylogenetically links tailed tupanvirus and icosahedral mimivirus.</title>
        <authorList>
            <person name="Takahashi H."/>
            <person name="Fukaya S."/>
            <person name="Song C."/>
            <person name="Murata K."/>
            <person name="Takemura M."/>
        </authorList>
    </citation>
    <scope>NUCLEOTIDE SEQUENCE [LARGE SCALE GENOMIC DNA]</scope>
</reference>
<evidence type="ECO:0000313" key="1">
    <source>
        <dbReference type="EMBL" id="BCS83619.1"/>
    </source>
</evidence>
<name>A0ABM7NU11_9VIRU</name>
<dbReference type="Proteomes" id="UP001321479">
    <property type="component" value="Segment"/>
</dbReference>
<dbReference type="GeneID" id="80558824"/>
<dbReference type="RefSeq" id="YP_010842227.1">
    <property type="nucleotide sequence ID" value="NC_079139.1"/>
</dbReference>
<proteinExistence type="predicted"/>
<organism evidence="1 2">
    <name type="scientific">Cotonvirus japonicus</name>
    <dbReference type="NCBI Taxonomy" id="2811091"/>
    <lineage>
        <taxon>Viruses</taxon>
        <taxon>Varidnaviria</taxon>
        <taxon>Bamfordvirae</taxon>
        <taxon>Nucleocytoviricota</taxon>
        <taxon>Megaviricetes</taxon>
        <taxon>Imitervirales</taxon>
        <taxon>Mimiviridae</taxon>
        <taxon>Megamimivirinae</taxon>
        <taxon>Cotonvirus</taxon>
        <taxon>Cotonvirus japonicum</taxon>
    </lineage>
</organism>
<sequence length="378" mass="43887">MSIMDHLYDDVALHICKYLTSKEIIYFLSINKTLNVLKNHVYYDEICDYKSIKNLEYYSRFRKIINVPHINDVSENVTYVCFSETFNDSIKDKLGKNINHIGFPENYDKNVYESPPNKINICHSNYFDLKRRILVWKSNYLVSNVIRNAAHFDSNLKDVCDFIINEDDTISFLNDQNHIITSCDLMGYHISLDDSKLSLIITNNNHINQDKINNFSVEKKINNISVIGSRTFVLCSPDKNDCSGCVYIFDSNGNFIDDFCNLNYLRHKFPLPIIIPLSIIPTPTKYIVNSDDIFLFKPGSYFISCYEMKYDLSYIYCFDYKGSYLGPILCGAGLPFVINGKVILRPYYKNNNTEIYFLSITNYEILLGSLIVNEIINI</sequence>
<evidence type="ECO:0000313" key="2">
    <source>
        <dbReference type="Proteomes" id="UP001321479"/>
    </source>
</evidence>
<protein>
    <recommendedName>
        <fullName evidence="3">F-box domain-containing protein</fullName>
    </recommendedName>
</protein>